<protein>
    <submittedName>
        <fullName evidence="3">Asteroid domain-containing protein</fullName>
    </submittedName>
</protein>
<dbReference type="Proteomes" id="UP000887565">
    <property type="component" value="Unplaced"/>
</dbReference>
<accession>A0A915K5C2</accession>
<proteinExistence type="inferred from homology"/>
<name>A0A915K5C2_ROMCU</name>
<keyword evidence="2" id="KW-1185">Reference proteome</keyword>
<dbReference type="PANTHER" id="PTHR15665:SF1">
    <property type="entry name" value="PROTEIN ASTEROID HOMOLOG 1"/>
    <property type="match status" value="1"/>
</dbReference>
<dbReference type="WBParaSite" id="nRc.2.0.1.t33921-RA">
    <property type="protein sequence ID" value="nRc.2.0.1.t33921-RA"/>
    <property type="gene ID" value="nRc.2.0.1.g33921"/>
</dbReference>
<dbReference type="AlphaFoldDB" id="A0A915K5C2"/>
<dbReference type="InterPro" id="IPR029060">
    <property type="entry name" value="PIN-like_dom_sf"/>
</dbReference>
<comment type="similarity">
    <text evidence="1">Belongs to the asteroid family.</text>
</comment>
<dbReference type="PANTHER" id="PTHR15665">
    <property type="entry name" value="ASTEROID PROTEIN"/>
    <property type="match status" value="1"/>
</dbReference>
<evidence type="ECO:0000313" key="2">
    <source>
        <dbReference type="Proteomes" id="UP000887565"/>
    </source>
</evidence>
<dbReference type="InterPro" id="IPR026832">
    <property type="entry name" value="Asteroid"/>
</dbReference>
<sequence length="599" mass="69520">AKQLANQLKFKSYVKVLPPFATTVFKNVVADFAMEIIQSFTEADCLIAYKSNQYKCPVLSNDSDFFIYNLKYGYIPFDTLCLSKRDLQNLCCRSEFSNDKAVSCMIYSVENLLKLFPGLDAGLLPFFATLTGNDYTFKHISKPQVKRKSKLRATNNHCLMIGLLSFLCNKSLNQAIESVLSFIKLDQREGLRSMINNSLIMYDERRFLVQTLDELTINSDDKDQIPLKLKLPGWVVDRFEKLRIHPIVIQLFTNREVFLPCLIEDPGSHSILDCCQKINNATYHLILSFSKSIVEDGQHLSIIEWGTKNLHQFKREVCLDNNFPFYLPHFNDMGEISVIERRNYVYRVIDFEEAELQNKLDNFPPNVQLFVLALHYWIVESEKKKTDAKILDSLIVSAFLRMNMAQDSETVQFWNASEFSLKAYSNEYSCKEVFRSYDKLKSSPSDKFLRTDLWILHELSRFQAVLYSLNLLNAVLMEPFQALRIENLYSGTSIYSFIKSSENCCDFMTSLSKIGICGSHCGLLSKLVNFRDSLLDILPKNLFRSCDNVMKKNKRSSLKSKMETRRLTANKFDVLFQHAHLRFEYVYRLSLRTKTFLID</sequence>
<dbReference type="SUPFAM" id="SSF88723">
    <property type="entry name" value="PIN domain-like"/>
    <property type="match status" value="1"/>
</dbReference>
<organism evidence="2 3">
    <name type="scientific">Romanomermis culicivorax</name>
    <name type="common">Nematode worm</name>
    <dbReference type="NCBI Taxonomy" id="13658"/>
    <lineage>
        <taxon>Eukaryota</taxon>
        <taxon>Metazoa</taxon>
        <taxon>Ecdysozoa</taxon>
        <taxon>Nematoda</taxon>
        <taxon>Enoplea</taxon>
        <taxon>Dorylaimia</taxon>
        <taxon>Mermithida</taxon>
        <taxon>Mermithoidea</taxon>
        <taxon>Mermithidae</taxon>
        <taxon>Romanomermis</taxon>
    </lineage>
</organism>
<evidence type="ECO:0000256" key="1">
    <source>
        <dbReference type="ARBA" id="ARBA00007398"/>
    </source>
</evidence>
<dbReference type="OMA" id="LPEWIQL"/>
<evidence type="ECO:0000313" key="3">
    <source>
        <dbReference type="WBParaSite" id="nRc.2.0.1.t33921-RA"/>
    </source>
</evidence>
<reference evidence="3" key="1">
    <citation type="submission" date="2022-11" db="UniProtKB">
        <authorList>
            <consortium name="WormBaseParasite"/>
        </authorList>
    </citation>
    <scope>IDENTIFICATION</scope>
</reference>